<dbReference type="Proteomes" id="UP000000270">
    <property type="component" value="Chromosome"/>
</dbReference>
<dbReference type="HOGENOM" id="CLU_098597_0_0_5"/>
<dbReference type="PANTHER" id="PTHR42815:SF2">
    <property type="entry name" value="FAD-BINDING, PUTATIVE (AFU_ORTHOLOGUE AFUA_6G07600)-RELATED"/>
    <property type="match status" value="1"/>
</dbReference>
<evidence type="ECO:0000256" key="1">
    <source>
        <dbReference type="SAM" id="Coils"/>
    </source>
</evidence>
<feature type="domain" description="Pyridoxamine 5'-phosphate oxidase N-terminal" evidence="2">
    <location>
        <begin position="58"/>
        <end position="160"/>
    </location>
</feature>
<evidence type="ECO:0000313" key="3">
    <source>
        <dbReference type="EMBL" id="BAF87332.1"/>
    </source>
</evidence>
<reference evidence="3 4" key="3">
    <citation type="journal article" date="2008" name="BMC Genomics">
        <title>The genome of the versatile nitrogen fixer Azorhizobium caulinodans ORS571.</title>
        <authorList>
            <person name="Lee KB."/>
            <person name="Backer P.D."/>
            <person name="Aono T."/>
            <person name="Liu CT."/>
            <person name="Suzuki S."/>
            <person name="Suzuki T."/>
            <person name="Kaneko T."/>
            <person name="Yamada M."/>
            <person name="Tabata S."/>
            <person name="Kupfer D.M."/>
            <person name="Najar F.Z."/>
            <person name="Wiley G.B."/>
            <person name="Roe B."/>
            <person name="Binnewies T.T."/>
            <person name="Ussery D.W."/>
            <person name="D'Haeze W."/>
            <person name="Herder J.D."/>
            <person name="Gevers D."/>
            <person name="Vereecke D."/>
            <person name="Holsters M."/>
            <person name="Oyaizu H."/>
        </authorList>
    </citation>
    <scope>NUCLEOTIDE SEQUENCE [LARGE SCALE GENOMIC DNA]</scope>
    <source>
        <strain evidence="4">ATCC 43989 / DSM 5975 / JCM 20966 / LMG 6465 / NBRC 14845 / NCIMB 13405 / ORS 571</strain>
    </source>
</reference>
<dbReference type="SUPFAM" id="SSF50475">
    <property type="entry name" value="FMN-binding split barrel"/>
    <property type="match status" value="1"/>
</dbReference>
<reference evidence="3 4" key="6">
    <citation type="journal article" date="2011" name="Appl. Environ. Microbiol.">
        <title>Involvement of the azorhizobial chromosome partition gene (parA) in the onset of bacteroid differentiation during Sesbania rostrata stem nodule development.</title>
        <authorList>
            <person name="Liu CT."/>
            <person name="Lee KB."/>
            <person name="Wang YS."/>
            <person name="Peng MH."/>
            <person name="Lee KT."/>
            <person name="Suzuki S."/>
            <person name="Suzuki T."/>
            <person name="Oyaizu H."/>
        </authorList>
    </citation>
    <scope>NUCLEOTIDE SEQUENCE [LARGE SCALE GENOMIC DNA]</scope>
    <source>
        <strain evidence="4">ATCC 43989 / DSM 5975 / JCM 20966 / LMG 6465 / NBRC 14845 / NCIMB 13405 / ORS 571</strain>
    </source>
</reference>
<reference evidence="4" key="2">
    <citation type="submission" date="2007-04" db="EMBL/GenBank/DDBJ databases">
        <title>Complete genome sequence of the nitrogen-fixing bacterium Azorhizobium caulinodans ORS571.</title>
        <authorList>
            <person name="Lee K.B."/>
            <person name="Backer P.D."/>
            <person name="Aono T."/>
            <person name="Liu C.T."/>
            <person name="Suzuki S."/>
            <person name="Suzuki T."/>
            <person name="Kaneko T."/>
            <person name="Yamada M."/>
            <person name="Tabata S."/>
            <person name="Kupfer D.M."/>
            <person name="Najar F.Z."/>
            <person name="Wiley G.B."/>
            <person name="Roe B."/>
            <person name="Binnewies T."/>
            <person name="Ussery D."/>
            <person name="Vereecke D."/>
            <person name="Gevers D."/>
            <person name="Holsters M."/>
            <person name="Oyaizu H."/>
        </authorList>
    </citation>
    <scope>NUCLEOTIDE SEQUENCE [LARGE SCALE GENOMIC DNA]</scope>
    <source>
        <strain evidence="4">ATCC 43989 / DSM 5975 / JCM 20966 / LMG 6465 / NBRC 14845 / NCIMB 13405 / ORS 571</strain>
    </source>
</reference>
<dbReference type="KEGG" id="azc:AZC_1334"/>
<dbReference type="InterPro" id="IPR012349">
    <property type="entry name" value="Split_barrel_FMN-bd"/>
</dbReference>
<evidence type="ECO:0000313" key="4">
    <source>
        <dbReference type="Proteomes" id="UP000000270"/>
    </source>
</evidence>
<organism evidence="3 4">
    <name type="scientific">Azorhizobium caulinodans (strain ATCC 43989 / DSM 5975 / JCM 20966 / LMG 6465 / NBRC 14845 / NCIMB 13405 / ORS 571)</name>
    <dbReference type="NCBI Taxonomy" id="438753"/>
    <lineage>
        <taxon>Bacteria</taxon>
        <taxon>Pseudomonadati</taxon>
        <taxon>Pseudomonadota</taxon>
        <taxon>Alphaproteobacteria</taxon>
        <taxon>Hyphomicrobiales</taxon>
        <taxon>Xanthobacteraceae</taxon>
        <taxon>Azorhizobium</taxon>
    </lineage>
</organism>
<gene>
    <name evidence="3" type="ordered locus">AZC_1334</name>
</gene>
<reference evidence="3 4" key="5">
    <citation type="journal article" date="2010" name="Appl. Environ. Microbiol.">
        <title>phrR-like gene praR of Azorhizobium caulinodans ORS571 is essential for symbiosis with Sesbania rostrata and is involved in expression of reb genes.</title>
        <authorList>
            <person name="Akiba N."/>
            <person name="Aono T."/>
            <person name="Toyazaki H."/>
            <person name="Sato S."/>
            <person name="Oyaizu H."/>
        </authorList>
    </citation>
    <scope>NUCLEOTIDE SEQUENCE [LARGE SCALE GENOMIC DNA]</scope>
    <source>
        <strain evidence="4">ATCC 43989 / DSM 5975 / JCM 20966 / LMG 6465 / NBRC 14845 / NCIMB 13405 / ORS 571</strain>
    </source>
</reference>
<proteinExistence type="predicted"/>
<dbReference type="PANTHER" id="PTHR42815">
    <property type="entry name" value="FAD-BINDING, PUTATIVE (AFU_ORTHOLOGUE AFUA_6G07600)-RELATED"/>
    <property type="match status" value="1"/>
</dbReference>
<dbReference type="Gene3D" id="2.30.110.10">
    <property type="entry name" value="Electron Transport, Fmn-binding Protein, Chain A"/>
    <property type="match status" value="1"/>
</dbReference>
<reference evidence="3 4" key="1">
    <citation type="journal article" date="2007" name="Appl. Environ. Microbiol.">
        <title>Rhizobial factors required for stem nodule maturation and maintenance in Sesbania rostrata-Azorhizobium caulinodans ORS571 symbiosis.</title>
        <authorList>
            <person name="Suzuki S."/>
            <person name="Aono T."/>
            <person name="Lee KB."/>
            <person name="Suzuki T."/>
            <person name="Liu CT."/>
            <person name="Miwa H."/>
            <person name="Wakao S."/>
            <person name="Iki T."/>
            <person name="Oyaizu H."/>
        </authorList>
    </citation>
    <scope>NUCLEOTIDE SEQUENCE [LARGE SCALE GENOMIC DNA]</scope>
    <source>
        <strain evidence="4">ATCC 43989 / DSM 5975 / JCM 20966 / LMG 6465 / NBRC 14845 / NCIMB 13405 / ORS 571</strain>
    </source>
</reference>
<dbReference type="EMBL" id="AP009384">
    <property type="protein sequence ID" value="BAF87332.1"/>
    <property type="molecule type" value="Genomic_DNA"/>
</dbReference>
<dbReference type="eggNOG" id="COG3576">
    <property type="taxonomic scope" value="Bacteria"/>
</dbReference>
<dbReference type="InterPro" id="IPR011576">
    <property type="entry name" value="Pyridox_Oxase_N"/>
</dbReference>
<dbReference type="Pfam" id="PF01243">
    <property type="entry name" value="PNPOx_N"/>
    <property type="match status" value="1"/>
</dbReference>
<dbReference type="STRING" id="438753.AZC_1334"/>
<feature type="coiled-coil region" evidence="1">
    <location>
        <begin position="198"/>
        <end position="228"/>
    </location>
</feature>
<sequence length="231" mass="26076">MERRESAEDLMHERYLNITSTPSVEAAQERFGSAAQWARSRARHSLDEADPIDGLGAAERAFIAARDGFYLASVSETGWPYVQYRGGPAGFLKVMDERTLGFADFRGNRQYITTGNVEANDRVSLFLMDYAHRQRLKIFGHARIIDAADDPALTQRLAVQGYAGRIERSVLIAVEAFDWNCPQHITPRFTQSELEAALAPIRDEMDALRRENERLRHAANANVQHEDDPQA</sequence>
<accession>A8I150</accession>
<keyword evidence="4" id="KW-1185">Reference proteome</keyword>
<reference evidence="3 4" key="4">
    <citation type="journal article" date="2009" name="Appl. Environ. Microbiol.">
        <title>Comparative genome-wide transcriptional profiling of Azorhizobium caulinodans ORS571 grown under free-living and symbiotic conditions.</title>
        <authorList>
            <person name="Tsukada S."/>
            <person name="Aono T."/>
            <person name="Akiba N."/>
            <person name="Lee KB."/>
            <person name="Liu CT."/>
            <person name="Toyazaki H."/>
            <person name="Oyaizu H."/>
        </authorList>
    </citation>
    <scope>NUCLEOTIDE SEQUENCE [LARGE SCALE GENOMIC DNA]</scope>
    <source>
        <strain evidence="4">ATCC 43989 / DSM 5975 / JCM 20966 / LMG 6465 / NBRC 14845 / NCIMB 13405 / ORS 571</strain>
    </source>
</reference>
<dbReference type="AlphaFoldDB" id="A8I150"/>
<protein>
    <submittedName>
        <fullName evidence="3">Putative pyridoxine 5`-phosphate oxidase protein</fullName>
    </submittedName>
</protein>
<evidence type="ECO:0000259" key="2">
    <source>
        <dbReference type="Pfam" id="PF01243"/>
    </source>
</evidence>
<name>A8I150_AZOC5</name>
<keyword evidence="1" id="KW-0175">Coiled coil</keyword>